<dbReference type="InterPro" id="IPR038901">
    <property type="entry name" value="HEXDC-like"/>
</dbReference>
<dbReference type="SUPFAM" id="SSF51445">
    <property type="entry name" value="(Trans)glycosidases"/>
    <property type="match status" value="1"/>
</dbReference>
<accession>A0A915C5K3</accession>
<keyword evidence="1" id="KW-1185">Reference proteome</keyword>
<protein>
    <submittedName>
        <fullName evidence="2">Hexosaminidase D</fullName>
    </submittedName>
</protein>
<reference evidence="2" key="1">
    <citation type="submission" date="2022-11" db="UniProtKB">
        <authorList>
            <consortium name="WormBaseParasite"/>
        </authorList>
    </citation>
    <scope>IDENTIFICATION</scope>
</reference>
<dbReference type="GO" id="GO:0015929">
    <property type="term" value="F:hexosaminidase activity"/>
    <property type="evidence" value="ECO:0007669"/>
    <property type="project" value="InterPro"/>
</dbReference>
<dbReference type="PANTHER" id="PTHR21040">
    <property type="entry name" value="BCDNA.GH04120"/>
    <property type="match status" value="1"/>
</dbReference>
<proteinExistence type="predicted"/>
<dbReference type="AlphaFoldDB" id="A0A915C5K3"/>
<dbReference type="Proteomes" id="UP000887569">
    <property type="component" value="Unplaced"/>
</dbReference>
<dbReference type="PANTHER" id="PTHR21040:SF4">
    <property type="entry name" value="BETA-N-ACETYLHEXOSAMINIDASE"/>
    <property type="match status" value="1"/>
</dbReference>
<dbReference type="InterPro" id="IPR017853">
    <property type="entry name" value="GH"/>
</dbReference>
<sequence length="301" mass="35195">MLINSAFFRVLAWYDMLKTFSQEVITEHKLGDLIEPVVWDYSETVQQQNEWTWRILASSFKNIWGSSAFKGANNPSSQLIDVQHYVANNRAWLQQKYKFGGLFENFRGLIITGWQRYDHFAILCELLPVAVPSAIACLQIAAGLDTADDGMLEKKVAKALQCREVVSLNDPDKFAGCVFPGSELFDAIHVTLKEYTSTVKQNVFEDYRVRGWLGRLNVKHNYSQLWYLNDLASFIESNLFLMRTVEKRIRTAMESIYQENTIDEWIYEYIDPVTEKLEKYMHDIERLKQIREFPKRSFQIL</sequence>
<dbReference type="Gene3D" id="3.20.20.80">
    <property type="entry name" value="Glycosidases"/>
    <property type="match status" value="1"/>
</dbReference>
<evidence type="ECO:0000313" key="2">
    <source>
        <dbReference type="WBParaSite" id="PgR089_g032_t01"/>
    </source>
</evidence>
<name>A0A915C5K3_PARUN</name>
<dbReference type="WBParaSite" id="PgR089_g032_t01">
    <property type="protein sequence ID" value="PgR089_g032_t01"/>
    <property type="gene ID" value="PgR089_g032"/>
</dbReference>
<evidence type="ECO:0000313" key="1">
    <source>
        <dbReference type="Proteomes" id="UP000887569"/>
    </source>
</evidence>
<organism evidence="1 2">
    <name type="scientific">Parascaris univalens</name>
    <name type="common">Nematode worm</name>
    <dbReference type="NCBI Taxonomy" id="6257"/>
    <lineage>
        <taxon>Eukaryota</taxon>
        <taxon>Metazoa</taxon>
        <taxon>Ecdysozoa</taxon>
        <taxon>Nematoda</taxon>
        <taxon>Chromadorea</taxon>
        <taxon>Rhabditida</taxon>
        <taxon>Spirurina</taxon>
        <taxon>Ascaridomorpha</taxon>
        <taxon>Ascaridoidea</taxon>
        <taxon>Ascarididae</taxon>
        <taxon>Parascaris</taxon>
    </lineage>
</organism>